<evidence type="ECO:0000313" key="8">
    <source>
        <dbReference type="EMBL" id="SHH53938.1"/>
    </source>
</evidence>
<keyword evidence="6" id="KW-0472">Membrane</keyword>
<keyword evidence="9" id="KW-1185">Reference proteome</keyword>
<dbReference type="Pfam" id="PF08530">
    <property type="entry name" value="PepX_C"/>
    <property type="match status" value="1"/>
</dbReference>
<reference evidence="8 9" key="1">
    <citation type="submission" date="2016-11" db="EMBL/GenBank/DDBJ databases">
        <authorList>
            <person name="Jaros S."/>
            <person name="Januszkiewicz K."/>
            <person name="Wedrychowicz H."/>
        </authorList>
    </citation>
    <scope>NUCLEOTIDE SEQUENCE [LARGE SCALE GENOMIC DNA]</scope>
    <source>
        <strain evidence="8 9">DSM 45627</strain>
    </source>
</reference>
<dbReference type="InterPro" id="IPR003593">
    <property type="entry name" value="AAA+_ATPase"/>
</dbReference>
<protein>
    <submittedName>
        <fullName evidence="8">ABC-2 type transport system ATP-binding protein</fullName>
    </submittedName>
</protein>
<name>A0A1M5TTD7_9ACTN</name>
<dbReference type="InterPro" id="IPR027417">
    <property type="entry name" value="P-loop_NTPase"/>
</dbReference>
<dbReference type="Pfam" id="PF00005">
    <property type="entry name" value="ABC_tran"/>
    <property type="match status" value="1"/>
</dbReference>
<evidence type="ECO:0000256" key="3">
    <source>
        <dbReference type="ARBA" id="ARBA00022741"/>
    </source>
</evidence>
<feature type="domain" description="ABC transporter" evidence="7">
    <location>
        <begin position="617"/>
        <end position="845"/>
    </location>
</feature>
<proteinExistence type="inferred from homology"/>
<dbReference type="SUPFAM" id="SSF53474">
    <property type="entry name" value="alpha/beta-Hydrolases"/>
    <property type="match status" value="1"/>
</dbReference>
<dbReference type="CDD" id="cd03268">
    <property type="entry name" value="ABC_BcrA_bacitracin_resist"/>
    <property type="match status" value="1"/>
</dbReference>
<dbReference type="AlphaFoldDB" id="A0A1M5TTD7"/>
<dbReference type="PRINTS" id="PR00111">
    <property type="entry name" value="ABHYDROLASE"/>
</dbReference>
<dbReference type="GO" id="GO:0016887">
    <property type="term" value="F:ATP hydrolysis activity"/>
    <property type="evidence" value="ECO:0007669"/>
    <property type="project" value="InterPro"/>
</dbReference>
<dbReference type="OrthoDB" id="9804819at2"/>
<dbReference type="PROSITE" id="PS50893">
    <property type="entry name" value="ABC_TRANSPORTER_2"/>
    <property type="match status" value="1"/>
</dbReference>
<dbReference type="Pfam" id="PF02129">
    <property type="entry name" value="Peptidase_S15"/>
    <property type="match status" value="1"/>
</dbReference>
<keyword evidence="5 8" id="KW-0067">ATP-binding</keyword>
<dbReference type="Gene3D" id="3.40.50.1820">
    <property type="entry name" value="alpha/beta hydrolase"/>
    <property type="match status" value="2"/>
</dbReference>
<dbReference type="InterPro" id="IPR008979">
    <property type="entry name" value="Galactose-bd-like_sf"/>
</dbReference>
<dbReference type="GO" id="GO:0005524">
    <property type="term" value="F:ATP binding"/>
    <property type="evidence" value="ECO:0007669"/>
    <property type="project" value="UniProtKB-KW"/>
</dbReference>
<feature type="transmembrane region" description="Helical" evidence="6">
    <location>
        <begin position="578"/>
        <end position="600"/>
    </location>
</feature>
<evidence type="ECO:0000313" key="9">
    <source>
        <dbReference type="Proteomes" id="UP000186132"/>
    </source>
</evidence>
<keyword evidence="6" id="KW-1133">Transmembrane helix</keyword>
<dbReference type="InterPro" id="IPR003439">
    <property type="entry name" value="ABC_transporter-like_ATP-bd"/>
</dbReference>
<dbReference type="RefSeq" id="WP_073392239.1">
    <property type="nucleotide sequence ID" value="NZ_FQVU01000007.1"/>
</dbReference>
<dbReference type="PANTHER" id="PTHR43335:SF4">
    <property type="entry name" value="ABC TRANSPORTER, ATP-BINDING PROTEIN"/>
    <property type="match status" value="1"/>
</dbReference>
<evidence type="ECO:0000256" key="5">
    <source>
        <dbReference type="ARBA" id="ARBA00022840"/>
    </source>
</evidence>
<evidence type="ECO:0000256" key="4">
    <source>
        <dbReference type="ARBA" id="ARBA00022801"/>
    </source>
</evidence>
<dbReference type="InterPro" id="IPR000383">
    <property type="entry name" value="Xaa-Pro-like_dom"/>
</dbReference>
<dbReference type="InterPro" id="IPR017871">
    <property type="entry name" value="ABC_transporter-like_CS"/>
</dbReference>
<organism evidence="8 9">
    <name type="scientific">Jatrophihabitans endophyticus</name>
    <dbReference type="NCBI Taxonomy" id="1206085"/>
    <lineage>
        <taxon>Bacteria</taxon>
        <taxon>Bacillati</taxon>
        <taxon>Actinomycetota</taxon>
        <taxon>Actinomycetes</taxon>
        <taxon>Jatrophihabitantales</taxon>
        <taxon>Jatrophihabitantaceae</taxon>
        <taxon>Jatrophihabitans</taxon>
    </lineage>
</organism>
<evidence type="ECO:0000256" key="2">
    <source>
        <dbReference type="ARBA" id="ARBA00022448"/>
    </source>
</evidence>
<keyword evidence="3" id="KW-0547">Nucleotide-binding</keyword>
<dbReference type="InterPro" id="IPR000073">
    <property type="entry name" value="AB_hydrolase_1"/>
</dbReference>
<dbReference type="Gene3D" id="3.40.50.300">
    <property type="entry name" value="P-loop containing nucleotide triphosphate hydrolases"/>
    <property type="match status" value="1"/>
</dbReference>
<evidence type="ECO:0000256" key="1">
    <source>
        <dbReference type="ARBA" id="ARBA00005417"/>
    </source>
</evidence>
<dbReference type="EMBL" id="FQVU01000007">
    <property type="protein sequence ID" value="SHH53938.1"/>
    <property type="molecule type" value="Genomic_DNA"/>
</dbReference>
<keyword evidence="6" id="KW-0812">Transmembrane</keyword>
<keyword evidence="4" id="KW-0378">Hydrolase</keyword>
<sequence>MTLGALRERLRSRTVLIVLLGVVIAAGLITTLAVTGADPTVRSRSQFVTGTPEPDGTAVRLDTTLYLPETTPAPAVLLTQGFGGDKSGLRSDAERFARSGYVVLTYTARGFGKSGGKIHFASPRYEVADAKLLVTYLSQRDEVKRSGGQAQIAAAGSSYGGGLSLLLAGYDPRVKAVSADITWNDLEQAFFPNFGGTGPGPFKKLWVGQLFGNGFGDRTSGGLQALLGGRREPTVSGTPTCGRFAADVCRAYQQSAARGAPTAALRTLMREASPATILSRIKAPTQLTQGEQDSLFPLSQADANARGIAATGTPVSVSWRAGGHDNSAAGGSTAANNAISWFGKVFAGDDLRGAQPFTYSQDDGVISAETGDSERSTMRAAAYPTLAFGSGKTTGYALTGRPQTVSSPAGGVPAVITSIPGLGGISGRFDRALAVLPSAPGQTALFSTATIDNDTTVVGRSNVRITVTARNSTDTVLFAGLRDLAPDGSYTLPSQLVSPLRVTGLTPGQPKTVDVALPTVVQHVLPGHRLVLSVSTSDFAYAGPAEPRSYTIGLAAEATPLRVASGVKGTEVSGGFPLGWLFAGLGACLLVALLVGAVFLRRRRVLRPDPDLTDVPVSVRNLVKEYSGGYRAVDDISFRVEKGQVVGLLGPNGAGKTTALRVLVGLITPTSGELHVFGQPVAPGAPVLSRLGSFIEGPGFLPHLTGRENLRLYWAATGRPDDEAEFTVALDIAGLGGSIDRRVRTYSQGMRQRLGIAQAMLGLPELLVLDEPTNGLDPPQIAEMREVMKQYADTGRTVVVSSHLLSEVEQTCTHVVVMHKGRVVSAGSVDEISGTDGAQLAVGDPARAAEILAAAGVDAELVPARRSLEDVFLELIGEEVDVSG</sequence>
<dbReference type="InterPro" id="IPR013736">
    <property type="entry name" value="Xaa-Pro_dipept_C"/>
</dbReference>
<dbReference type="PANTHER" id="PTHR43335">
    <property type="entry name" value="ABC TRANSPORTER, ATP-BINDING PROTEIN"/>
    <property type="match status" value="1"/>
</dbReference>
<comment type="similarity">
    <text evidence="1">Belongs to the ABC transporter superfamily.</text>
</comment>
<evidence type="ECO:0000259" key="7">
    <source>
        <dbReference type="PROSITE" id="PS50893"/>
    </source>
</evidence>
<dbReference type="GO" id="GO:0008239">
    <property type="term" value="F:dipeptidyl-peptidase activity"/>
    <property type="evidence" value="ECO:0007669"/>
    <property type="project" value="InterPro"/>
</dbReference>
<dbReference type="InterPro" id="IPR029058">
    <property type="entry name" value="AB_hydrolase_fold"/>
</dbReference>
<dbReference type="SUPFAM" id="SSF49785">
    <property type="entry name" value="Galactose-binding domain-like"/>
    <property type="match status" value="1"/>
</dbReference>
<dbReference type="Gene3D" id="2.60.120.260">
    <property type="entry name" value="Galactose-binding domain-like"/>
    <property type="match status" value="1"/>
</dbReference>
<dbReference type="Proteomes" id="UP000186132">
    <property type="component" value="Unassembled WGS sequence"/>
</dbReference>
<accession>A0A1M5TTD7</accession>
<dbReference type="SUPFAM" id="SSF52540">
    <property type="entry name" value="P-loop containing nucleoside triphosphate hydrolases"/>
    <property type="match status" value="1"/>
</dbReference>
<gene>
    <name evidence="8" type="ORF">SAMN05443575_4031</name>
</gene>
<dbReference type="SMART" id="SM00382">
    <property type="entry name" value="AAA"/>
    <property type="match status" value="1"/>
</dbReference>
<dbReference type="STRING" id="1206085.SAMN05443575_4031"/>
<evidence type="ECO:0000256" key="6">
    <source>
        <dbReference type="SAM" id="Phobius"/>
    </source>
</evidence>
<keyword evidence="2" id="KW-0813">Transport</keyword>
<dbReference type="PROSITE" id="PS00211">
    <property type="entry name" value="ABC_TRANSPORTER_1"/>
    <property type="match status" value="1"/>
</dbReference>
<dbReference type="SMART" id="SM00939">
    <property type="entry name" value="PepX_C"/>
    <property type="match status" value="1"/>
</dbReference>